<dbReference type="Proteomes" id="UP000680304">
    <property type="component" value="Unassembled WGS sequence"/>
</dbReference>
<evidence type="ECO:0000313" key="2">
    <source>
        <dbReference type="Proteomes" id="UP000680304"/>
    </source>
</evidence>
<evidence type="ECO:0000313" key="1">
    <source>
        <dbReference type="EMBL" id="GIQ63103.1"/>
    </source>
</evidence>
<name>A0ABQ4N4G5_9BACL</name>
<accession>A0ABQ4N4G5</accession>
<keyword evidence="2" id="KW-1185">Reference proteome</keyword>
<dbReference type="EMBL" id="BOVJ01000053">
    <property type="protein sequence ID" value="GIQ63103.1"/>
    <property type="molecule type" value="Genomic_DNA"/>
</dbReference>
<protein>
    <submittedName>
        <fullName evidence="1">Uncharacterized protein</fullName>
    </submittedName>
</protein>
<gene>
    <name evidence="1" type="ORF">PACILC2_16710</name>
</gene>
<reference evidence="1 2" key="1">
    <citation type="submission" date="2021-04" db="EMBL/GenBank/DDBJ databases">
        <title>Draft genome sequence of Paenibacillus cisolokensis, LC2-13A.</title>
        <authorList>
            <person name="Uke A."/>
            <person name="Chhe C."/>
            <person name="Baramee S."/>
            <person name="Kosugi A."/>
        </authorList>
    </citation>
    <scope>NUCLEOTIDE SEQUENCE [LARGE SCALE GENOMIC DNA]</scope>
    <source>
        <strain evidence="1 2">LC2-13A</strain>
    </source>
</reference>
<proteinExistence type="predicted"/>
<sequence>MGERMLRTFFVKNSANGLPDPDECRKDLAYLRIICDIPIHSISCTKEDRRGKPDYGHQAH</sequence>
<comment type="caution">
    <text evidence="1">The sequence shown here is derived from an EMBL/GenBank/DDBJ whole genome shotgun (WGS) entry which is preliminary data.</text>
</comment>
<organism evidence="1 2">
    <name type="scientific">Paenibacillus cisolokensis</name>
    <dbReference type="NCBI Taxonomy" id="1658519"/>
    <lineage>
        <taxon>Bacteria</taxon>
        <taxon>Bacillati</taxon>
        <taxon>Bacillota</taxon>
        <taxon>Bacilli</taxon>
        <taxon>Bacillales</taxon>
        <taxon>Paenibacillaceae</taxon>
        <taxon>Paenibacillus</taxon>
    </lineage>
</organism>